<reference evidence="1 2" key="1">
    <citation type="journal article" date="2019" name="Commun. Biol.">
        <title>The bagworm genome reveals a unique fibroin gene that provides high tensile strength.</title>
        <authorList>
            <person name="Kono N."/>
            <person name="Nakamura H."/>
            <person name="Ohtoshi R."/>
            <person name="Tomita M."/>
            <person name="Numata K."/>
            <person name="Arakawa K."/>
        </authorList>
    </citation>
    <scope>NUCLEOTIDE SEQUENCE [LARGE SCALE GENOMIC DNA]</scope>
</reference>
<comment type="caution">
    <text evidence="1">The sequence shown here is derived from an EMBL/GenBank/DDBJ whole genome shotgun (WGS) entry which is preliminary data.</text>
</comment>
<sequence>MGHWNFHSLDERKLLLHVRIPAQCQEIHERGGSGTTSATWSRERGPFRCTDAPASFLGVNKSKISNHSGLYEVGCVRSLLYFLGSCACSNFDIKDEPRSGRPVMDKVDAILEKVEQDRHISSYDIADELRIDHKTVLSHLKKAKHTKAPYLGPNTGSVKKI</sequence>
<name>A0A4C1W4J6_EUMVA</name>
<protein>
    <recommendedName>
        <fullName evidence="3">Histone-lysine N-methyltransferase SETMAR</fullName>
    </recommendedName>
</protein>
<proteinExistence type="predicted"/>
<dbReference type="AlphaFoldDB" id="A0A4C1W4J6"/>
<evidence type="ECO:0000313" key="1">
    <source>
        <dbReference type="EMBL" id="GBP46258.1"/>
    </source>
</evidence>
<organism evidence="1 2">
    <name type="scientific">Eumeta variegata</name>
    <name type="common">Bagworm moth</name>
    <name type="synonym">Eumeta japonica</name>
    <dbReference type="NCBI Taxonomy" id="151549"/>
    <lineage>
        <taxon>Eukaryota</taxon>
        <taxon>Metazoa</taxon>
        <taxon>Ecdysozoa</taxon>
        <taxon>Arthropoda</taxon>
        <taxon>Hexapoda</taxon>
        <taxon>Insecta</taxon>
        <taxon>Pterygota</taxon>
        <taxon>Neoptera</taxon>
        <taxon>Endopterygota</taxon>
        <taxon>Lepidoptera</taxon>
        <taxon>Glossata</taxon>
        <taxon>Ditrysia</taxon>
        <taxon>Tineoidea</taxon>
        <taxon>Psychidae</taxon>
        <taxon>Oiketicinae</taxon>
        <taxon>Eumeta</taxon>
    </lineage>
</organism>
<dbReference type="OrthoDB" id="429597at2759"/>
<evidence type="ECO:0008006" key="3">
    <source>
        <dbReference type="Google" id="ProtNLM"/>
    </source>
</evidence>
<gene>
    <name evidence="1" type="ORF">EVAR_30387_1</name>
</gene>
<dbReference type="Proteomes" id="UP000299102">
    <property type="component" value="Unassembled WGS sequence"/>
</dbReference>
<evidence type="ECO:0000313" key="2">
    <source>
        <dbReference type="Proteomes" id="UP000299102"/>
    </source>
</evidence>
<dbReference type="EMBL" id="BGZK01000480">
    <property type="protein sequence ID" value="GBP46258.1"/>
    <property type="molecule type" value="Genomic_DNA"/>
</dbReference>
<keyword evidence="2" id="KW-1185">Reference proteome</keyword>
<accession>A0A4C1W4J6</accession>